<reference evidence="1" key="1">
    <citation type="journal article" date="2023" name="BMC Genomics">
        <title>Chromosome-level genome assemblies of Cutaneotrichosporon spp. (Trichosporonales, Basidiomycota) reveal imbalanced evolution between nucleotide sequences and chromosome synteny.</title>
        <authorList>
            <person name="Kobayashi Y."/>
            <person name="Kayamori A."/>
            <person name="Aoki K."/>
            <person name="Shiwa Y."/>
            <person name="Matsutani M."/>
            <person name="Fujita N."/>
            <person name="Sugita T."/>
            <person name="Iwasaki W."/>
            <person name="Tanaka N."/>
            <person name="Takashima M."/>
        </authorList>
    </citation>
    <scope>NUCLEOTIDE SEQUENCE</scope>
    <source>
        <strain evidence="1">HIS016</strain>
    </source>
</reference>
<name>A0AAD3TZG3_9TREE</name>
<comment type="caution">
    <text evidence="1">The sequence shown here is derived from an EMBL/GenBank/DDBJ whole genome shotgun (WGS) entry which is preliminary data.</text>
</comment>
<accession>A0AAD3TZG3</accession>
<evidence type="ECO:0000313" key="2">
    <source>
        <dbReference type="Proteomes" id="UP001222932"/>
    </source>
</evidence>
<organism evidence="1 2">
    <name type="scientific">Cutaneotrichosporon spelunceum</name>
    <dbReference type="NCBI Taxonomy" id="1672016"/>
    <lineage>
        <taxon>Eukaryota</taxon>
        <taxon>Fungi</taxon>
        <taxon>Dikarya</taxon>
        <taxon>Basidiomycota</taxon>
        <taxon>Agaricomycotina</taxon>
        <taxon>Tremellomycetes</taxon>
        <taxon>Trichosporonales</taxon>
        <taxon>Trichosporonaceae</taxon>
        <taxon>Cutaneotrichosporon</taxon>
    </lineage>
</organism>
<reference evidence="1" key="2">
    <citation type="submission" date="2023-06" db="EMBL/GenBank/DDBJ databases">
        <authorList>
            <person name="Kobayashi Y."/>
            <person name="Kayamori A."/>
            <person name="Aoki K."/>
            <person name="Shiwa Y."/>
            <person name="Fujita N."/>
            <person name="Sugita T."/>
            <person name="Iwasaki W."/>
            <person name="Tanaka N."/>
            <person name="Takashima M."/>
        </authorList>
    </citation>
    <scope>NUCLEOTIDE SEQUENCE</scope>
    <source>
        <strain evidence="1">HIS016</strain>
    </source>
</reference>
<gene>
    <name evidence="1" type="ORF">CspeluHIS016_0802040</name>
</gene>
<protein>
    <recommendedName>
        <fullName evidence="3">BTB domain-containing protein</fullName>
    </recommendedName>
</protein>
<sequence>MPTCSNHPPLYTISHPPPALSKVVSPLLSSEETFVLLSADRIPFRIPTLQLAQASPAFLTASSFTRTGKRQLRFSDSHIETSSILNLFIELLLDAGLSSRTLLRLSVATATGLVHFLNKWECPATLRLAFACIHQGYTTGAVKSWVIFMTACVAEDADIVASMLNDSQYGGWKREGLSKAADDLTLDIDVRGYPFEWWAMVPVRFQWAVGKAMTYGDKYPQSVRERGDVFRELLKATKV</sequence>
<proteinExistence type="predicted"/>
<keyword evidence="2" id="KW-1185">Reference proteome</keyword>
<dbReference type="Proteomes" id="UP001222932">
    <property type="component" value="Unassembled WGS sequence"/>
</dbReference>
<dbReference type="EMBL" id="BTCM01000008">
    <property type="protein sequence ID" value="GMK59598.1"/>
    <property type="molecule type" value="Genomic_DNA"/>
</dbReference>
<evidence type="ECO:0008006" key="3">
    <source>
        <dbReference type="Google" id="ProtNLM"/>
    </source>
</evidence>
<dbReference type="AlphaFoldDB" id="A0AAD3TZG3"/>
<evidence type="ECO:0000313" key="1">
    <source>
        <dbReference type="EMBL" id="GMK59598.1"/>
    </source>
</evidence>